<reference evidence="1 2" key="1">
    <citation type="submission" date="2018-10" db="EMBL/GenBank/DDBJ databases">
        <authorList>
            <person name="Ekblom R."/>
            <person name="Jareborg N."/>
        </authorList>
    </citation>
    <scope>NUCLEOTIDE SEQUENCE [LARGE SCALE GENOMIC DNA]</scope>
    <source>
        <tissue evidence="1">Muscle</tissue>
    </source>
</reference>
<dbReference type="Proteomes" id="UP000269945">
    <property type="component" value="Unassembled WGS sequence"/>
</dbReference>
<protein>
    <submittedName>
        <fullName evidence="1">Uncharacterized protein</fullName>
    </submittedName>
</protein>
<evidence type="ECO:0000313" key="1">
    <source>
        <dbReference type="EMBL" id="VCW69967.1"/>
    </source>
</evidence>
<gene>
    <name evidence="1" type="ORF">BN2614_LOCUS1</name>
</gene>
<proteinExistence type="predicted"/>
<name>A0A9X9LK06_GULGU</name>
<organism evidence="1 2">
    <name type="scientific">Gulo gulo</name>
    <name type="common">Wolverine</name>
    <name type="synonym">Gluton</name>
    <dbReference type="NCBI Taxonomy" id="48420"/>
    <lineage>
        <taxon>Eukaryota</taxon>
        <taxon>Metazoa</taxon>
        <taxon>Chordata</taxon>
        <taxon>Craniata</taxon>
        <taxon>Vertebrata</taxon>
        <taxon>Euteleostomi</taxon>
        <taxon>Mammalia</taxon>
        <taxon>Eutheria</taxon>
        <taxon>Laurasiatheria</taxon>
        <taxon>Carnivora</taxon>
        <taxon>Caniformia</taxon>
        <taxon>Musteloidea</taxon>
        <taxon>Mustelidae</taxon>
        <taxon>Guloninae</taxon>
        <taxon>Gulo</taxon>
    </lineage>
</organism>
<dbReference type="EMBL" id="CYRY02005553">
    <property type="protein sequence ID" value="VCW69967.1"/>
    <property type="molecule type" value="Genomic_DNA"/>
</dbReference>
<sequence length="76" mass="8207">MSGTLRQIIASLALETAATLELITLSSGTNDVWSSPHTPDRCCELSAFRASSCILRLQGWEHGLLDHLWVAGQGRG</sequence>
<evidence type="ECO:0000313" key="2">
    <source>
        <dbReference type="Proteomes" id="UP000269945"/>
    </source>
</evidence>
<keyword evidence="2" id="KW-1185">Reference proteome</keyword>
<comment type="caution">
    <text evidence="1">The sequence shown here is derived from an EMBL/GenBank/DDBJ whole genome shotgun (WGS) entry which is preliminary data.</text>
</comment>
<accession>A0A9X9LK06</accession>
<dbReference type="AlphaFoldDB" id="A0A9X9LK06"/>